<evidence type="ECO:0000259" key="1">
    <source>
        <dbReference type="SMART" id="SM00829"/>
    </source>
</evidence>
<dbReference type="InterPro" id="IPR036291">
    <property type="entry name" value="NAD(P)-bd_dom_sf"/>
</dbReference>
<accession>A0A6L8W6I5</accession>
<keyword evidence="3" id="KW-1185">Reference proteome</keyword>
<comment type="caution">
    <text evidence="2">The sequence shown here is derived from an EMBL/GenBank/DDBJ whole genome shotgun (WGS) entry which is preliminary data.</text>
</comment>
<dbReference type="AlphaFoldDB" id="A0A6L8W6I5"/>
<protein>
    <submittedName>
        <fullName evidence="2">Zinc-binding dehydrogenase</fullName>
    </submittedName>
</protein>
<evidence type="ECO:0000313" key="3">
    <source>
        <dbReference type="Proteomes" id="UP000476030"/>
    </source>
</evidence>
<dbReference type="Pfam" id="PF00107">
    <property type="entry name" value="ADH_zinc_N"/>
    <property type="match status" value="1"/>
</dbReference>
<organism evidence="2 3">
    <name type="scientific">Sneathiella litorea</name>
    <dbReference type="NCBI Taxonomy" id="2606216"/>
    <lineage>
        <taxon>Bacteria</taxon>
        <taxon>Pseudomonadati</taxon>
        <taxon>Pseudomonadota</taxon>
        <taxon>Alphaproteobacteria</taxon>
        <taxon>Sneathiellales</taxon>
        <taxon>Sneathiellaceae</taxon>
        <taxon>Sneathiella</taxon>
    </lineage>
</organism>
<dbReference type="Proteomes" id="UP000476030">
    <property type="component" value="Unassembled WGS sequence"/>
</dbReference>
<dbReference type="CDD" id="cd08241">
    <property type="entry name" value="QOR1"/>
    <property type="match status" value="1"/>
</dbReference>
<dbReference type="InterPro" id="IPR011032">
    <property type="entry name" value="GroES-like_sf"/>
</dbReference>
<dbReference type="SMART" id="SM00829">
    <property type="entry name" value="PKS_ER"/>
    <property type="match status" value="1"/>
</dbReference>
<dbReference type="PANTHER" id="PTHR43677:SF4">
    <property type="entry name" value="QUINONE OXIDOREDUCTASE-LIKE PROTEIN 2"/>
    <property type="match status" value="1"/>
</dbReference>
<dbReference type="EMBL" id="WTUW01000002">
    <property type="protein sequence ID" value="MZR30678.1"/>
    <property type="molecule type" value="Genomic_DNA"/>
</dbReference>
<feature type="domain" description="Enoyl reductase (ER)" evidence="1">
    <location>
        <begin position="11"/>
        <end position="323"/>
    </location>
</feature>
<sequence length="327" mass="35207">MMRGILCDSYGWPRSLELRDIPEPQLRPGQLLVEVQAAGVNFADTLVMSGEYQEKLDLPFIPGAELCGTVIEVADDVSGFMVGDRIICQVPSGAYAEIAAVDARTAIKIPKSMSAEEAAGFYIAYGTAYCGLLHRGRFQKGESVLITGAAGGVGRAAVDLAVALGANVIAVAGGVSRQEDLLRLGASAVFDSDPSQLRQKIMEATDGKGIDIVLDMVGGGVTRESLRCLKFEGRLLLIGFATGSAASLPSNHLLVKNVDVCGFYWGPYQSRFPLETRESFEQLFAFYEQGRLHPKPGLVLPINKINEAYVALNKRKHSGKIILEIKK</sequence>
<dbReference type="GO" id="GO:0016491">
    <property type="term" value="F:oxidoreductase activity"/>
    <property type="evidence" value="ECO:0007669"/>
    <property type="project" value="InterPro"/>
</dbReference>
<dbReference type="PANTHER" id="PTHR43677">
    <property type="entry name" value="SHORT-CHAIN DEHYDROGENASE/REDUCTASE"/>
    <property type="match status" value="1"/>
</dbReference>
<name>A0A6L8W6I5_9PROT</name>
<dbReference type="InterPro" id="IPR020843">
    <property type="entry name" value="ER"/>
</dbReference>
<gene>
    <name evidence="2" type="ORF">GQE98_08525</name>
</gene>
<dbReference type="Gene3D" id="3.40.50.720">
    <property type="entry name" value="NAD(P)-binding Rossmann-like Domain"/>
    <property type="match status" value="1"/>
</dbReference>
<dbReference type="SUPFAM" id="SSF51735">
    <property type="entry name" value="NAD(P)-binding Rossmann-fold domains"/>
    <property type="match status" value="1"/>
</dbReference>
<dbReference type="Pfam" id="PF08240">
    <property type="entry name" value="ADH_N"/>
    <property type="match status" value="1"/>
</dbReference>
<proteinExistence type="predicted"/>
<dbReference type="RefSeq" id="WP_161315237.1">
    <property type="nucleotide sequence ID" value="NZ_WTUW01000002.1"/>
</dbReference>
<evidence type="ECO:0000313" key="2">
    <source>
        <dbReference type="EMBL" id="MZR30678.1"/>
    </source>
</evidence>
<reference evidence="2 3" key="1">
    <citation type="submission" date="2019-12" db="EMBL/GenBank/DDBJ databases">
        <title>Snethiella sp. nov. sp. isolated from sea sand.</title>
        <authorList>
            <person name="Kim J."/>
            <person name="Jeong S.E."/>
            <person name="Jung H.S."/>
            <person name="Jeon C.O."/>
        </authorList>
    </citation>
    <scope>NUCLEOTIDE SEQUENCE [LARGE SCALE GENOMIC DNA]</scope>
    <source>
        <strain evidence="2 3">DP05</strain>
    </source>
</reference>
<dbReference type="InterPro" id="IPR051397">
    <property type="entry name" value="Zn-ADH-like_protein"/>
</dbReference>
<dbReference type="Gene3D" id="3.90.180.10">
    <property type="entry name" value="Medium-chain alcohol dehydrogenases, catalytic domain"/>
    <property type="match status" value="1"/>
</dbReference>
<dbReference type="InterPro" id="IPR013154">
    <property type="entry name" value="ADH-like_N"/>
</dbReference>
<dbReference type="InterPro" id="IPR013149">
    <property type="entry name" value="ADH-like_C"/>
</dbReference>
<dbReference type="SUPFAM" id="SSF50129">
    <property type="entry name" value="GroES-like"/>
    <property type="match status" value="1"/>
</dbReference>